<feature type="region of interest" description="Disordered" evidence="1">
    <location>
        <begin position="262"/>
        <end position="390"/>
    </location>
</feature>
<evidence type="ECO:0000256" key="1">
    <source>
        <dbReference type="SAM" id="MobiDB-lite"/>
    </source>
</evidence>
<protein>
    <recommendedName>
        <fullName evidence="2">DUF4283 domain-containing protein</fullName>
    </recommendedName>
</protein>
<feature type="compositionally biased region" description="Polar residues" evidence="1">
    <location>
        <begin position="325"/>
        <end position="335"/>
    </location>
</feature>
<comment type="caution">
    <text evidence="3">The sequence shown here is derived from an EMBL/GenBank/DDBJ whole genome shotgun (WGS) entry which is preliminary data.</text>
</comment>
<feature type="region of interest" description="Disordered" evidence="1">
    <location>
        <begin position="65"/>
        <end position="100"/>
    </location>
</feature>
<sequence>MIGNQPTSNHHNRRGAKKFQHFVRDPNHYFDVTSHQRPKDRRVSIEELHFPNPIFLHEIYNYGRRQPVGRKNPPVHTNVRLSLQKRSHKQKDKQSKSRVQICRGHFSSPKKNHTKMEDEPASKNLNLSFYPSEPEIIPFSGEKLSKGAEDWSLCLVGYSVGRRPFYEALQEAIKKTWPLKGSIQILSLSEGFFLFRFSCFEDYDSVWSRGVWFILGRPFILQQWHPKFKLKRENLTSVPILIKIHDLPLACWNSEDPSLISVDAPMAPPPRGRSISRKPRVRHSKATNQNPSHDPAPVNPPGPSLHQDTTTTTNAAGLTLHFQPHSPTYHNSQHITLGHSELPPPIVGKPSVETATSVPIPNLNSPTEETSSSSSDVPSLADPPQPGFTSPNKFDLLLEQDISTNMTCPTDVSDVVKNVTAQASTNPPTNSGVPKKPTRACFVVLHPLLHPL</sequence>
<dbReference type="Pfam" id="PF14111">
    <property type="entry name" value="DUF4283"/>
    <property type="match status" value="1"/>
</dbReference>
<dbReference type="EMBL" id="JANQDX010000018">
    <property type="protein sequence ID" value="KAL0906374.1"/>
    <property type="molecule type" value="Genomic_DNA"/>
</dbReference>
<dbReference type="PANTHER" id="PTHR31286">
    <property type="entry name" value="GLYCINE-RICH CELL WALL STRUCTURAL PROTEIN 1.8-LIKE"/>
    <property type="match status" value="1"/>
</dbReference>
<accession>A0ABD0U3C2</accession>
<keyword evidence="4" id="KW-1185">Reference proteome</keyword>
<dbReference type="PANTHER" id="PTHR31286:SF180">
    <property type="entry name" value="OS10G0362600 PROTEIN"/>
    <property type="match status" value="1"/>
</dbReference>
<reference evidence="3 4" key="1">
    <citation type="journal article" date="2024" name="Plant Biotechnol. J.">
        <title>Dendrobium thyrsiflorum genome and its molecular insights into genes involved in important horticultural traits.</title>
        <authorList>
            <person name="Chen B."/>
            <person name="Wang J.Y."/>
            <person name="Zheng P.J."/>
            <person name="Li K.L."/>
            <person name="Liang Y.M."/>
            <person name="Chen X.F."/>
            <person name="Zhang C."/>
            <person name="Zhao X."/>
            <person name="He X."/>
            <person name="Zhang G.Q."/>
            <person name="Liu Z.J."/>
            <person name="Xu Q."/>
        </authorList>
    </citation>
    <scope>NUCLEOTIDE SEQUENCE [LARGE SCALE GENOMIC DNA]</scope>
    <source>
        <strain evidence="3">GZMU011</strain>
    </source>
</reference>
<dbReference type="AlphaFoldDB" id="A0ABD0U3C2"/>
<name>A0ABD0U3C2_DENTH</name>
<proteinExistence type="predicted"/>
<evidence type="ECO:0000259" key="2">
    <source>
        <dbReference type="Pfam" id="PF14111"/>
    </source>
</evidence>
<organism evidence="3 4">
    <name type="scientific">Dendrobium thyrsiflorum</name>
    <name type="common">Pinecone-like raceme dendrobium</name>
    <name type="synonym">Orchid</name>
    <dbReference type="NCBI Taxonomy" id="117978"/>
    <lineage>
        <taxon>Eukaryota</taxon>
        <taxon>Viridiplantae</taxon>
        <taxon>Streptophyta</taxon>
        <taxon>Embryophyta</taxon>
        <taxon>Tracheophyta</taxon>
        <taxon>Spermatophyta</taxon>
        <taxon>Magnoliopsida</taxon>
        <taxon>Liliopsida</taxon>
        <taxon>Asparagales</taxon>
        <taxon>Orchidaceae</taxon>
        <taxon>Epidendroideae</taxon>
        <taxon>Malaxideae</taxon>
        <taxon>Dendrobiinae</taxon>
        <taxon>Dendrobium</taxon>
    </lineage>
</organism>
<gene>
    <name evidence="3" type="ORF">M5K25_024864</name>
</gene>
<evidence type="ECO:0000313" key="4">
    <source>
        <dbReference type="Proteomes" id="UP001552299"/>
    </source>
</evidence>
<dbReference type="InterPro" id="IPR040256">
    <property type="entry name" value="At4g02000-like"/>
</dbReference>
<feature type="compositionally biased region" description="Basic residues" evidence="1">
    <location>
        <begin position="274"/>
        <end position="285"/>
    </location>
</feature>
<dbReference type="Proteomes" id="UP001552299">
    <property type="component" value="Unassembled WGS sequence"/>
</dbReference>
<dbReference type="InterPro" id="IPR025558">
    <property type="entry name" value="DUF4283"/>
</dbReference>
<feature type="domain" description="DUF4283" evidence="2">
    <location>
        <begin position="148"/>
        <end position="230"/>
    </location>
</feature>
<feature type="compositionally biased region" description="Low complexity" evidence="1">
    <location>
        <begin position="362"/>
        <end position="380"/>
    </location>
</feature>
<evidence type="ECO:0000313" key="3">
    <source>
        <dbReference type="EMBL" id="KAL0906374.1"/>
    </source>
</evidence>